<gene>
    <name evidence="1" type="ORF">BLL40_15105</name>
</gene>
<reference evidence="1 2" key="1">
    <citation type="submission" date="2016-12" db="EMBL/GenBank/DDBJ databases">
        <title>Domibacillus sp. SAOS 44 whole genome sequencing.</title>
        <authorList>
            <person name="Verma A."/>
            <person name="Krishnamurthi S."/>
        </authorList>
    </citation>
    <scope>NUCLEOTIDE SEQUENCE [LARGE SCALE GENOMIC DNA]</scope>
    <source>
        <strain evidence="1 2">SAOS 44</strain>
    </source>
</reference>
<dbReference type="AlphaFoldDB" id="A0A1Q5NZP2"/>
<organism evidence="1 2">
    <name type="scientific">Domibacillus mangrovi</name>
    <dbReference type="NCBI Taxonomy" id="1714354"/>
    <lineage>
        <taxon>Bacteria</taxon>
        <taxon>Bacillati</taxon>
        <taxon>Bacillota</taxon>
        <taxon>Bacilli</taxon>
        <taxon>Bacillales</taxon>
        <taxon>Bacillaceae</taxon>
        <taxon>Domibacillus</taxon>
    </lineage>
</organism>
<comment type="caution">
    <text evidence="1">The sequence shown here is derived from an EMBL/GenBank/DDBJ whole genome shotgun (WGS) entry which is preliminary data.</text>
</comment>
<name>A0A1Q5NZP2_9BACI</name>
<evidence type="ECO:0000313" key="2">
    <source>
        <dbReference type="Proteomes" id="UP000186524"/>
    </source>
</evidence>
<accession>A0A1Q5NZP2</accession>
<proteinExistence type="predicted"/>
<dbReference type="EMBL" id="MRWQ01000021">
    <property type="protein sequence ID" value="OKL35484.1"/>
    <property type="molecule type" value="Genomic_DNA"/>
</dbReference>
<dbReference type="Proteomes" id="UP000186524">
    <property type="component" value="Unassembled WGS sequence"/>
</dbReference>
<protein>
    <submittedName>
        <fullName evidence="1">Uncharacterized protein</fullName>
    </submittedName>
</protein>
<sequence>MTVGFIEIDERGDELIEMKRTNFLFLRQKERQRSEQGEIVKKLFEDIMAEKLLGGLIFT</sequence>
<evidence type="ECO:0000313" key="1">
    <source>
        <dbReference type="EMBL" id="OKL35484.1"/>
    </source>
</evidence>
<keyword evidence="2" id="KW-1185">Reference proteome</keyword>